<name>A0ABS8V0E8_DATST</name>
<evidence type="ECO:0000256" key="2">
    <source>
        <dbReference type="SAM" id="SignalP"/>
    </source>
</evidence>
<gene>
    <name evidence="3" type="ORF">HAX54_024774</name>
</gene>
<keyword evidence="4" id="KW-1185">Reference proteome</keyword>
<evidence type="ECO:0000256" key="1">
    <source>
        <dbReference type="SAM" id="MobiDB-lite"/>
    </source>
</evidence>
<keyword evidence="2" id="KW-0732">Signal</keyword>
<organism evidence="3 4">
    <name type="scientific">Datura stramonium</name>
    <name type="common">Jimsonweed</name>
    <name type="synonym">Common thornapple</name>
    <dbReference type="NCBI Taxonomy" id="4076"/>
    <lineage>
        <taxon>Eukaryota</taxon>
        <taxon>Viridiplantae</taxon>
        <taxon>Streptophyta</taxon>
        <taxon>Embryophyta</taxon>
        <taxon>Tracheophyta</taxon>
        <taxon>Spermatophyta</taxon>
        <taxon>Magnoliopsida</taxon>
        <taxon>eudicotyledons</taxon>
        <taxon>Gunneridae</taxon>
        <taxon>Pentapetalae</taxon>
        <taxon>asterids</taxon>
        <taxon>lamiids</taxon>
        <taxon>Solanales</taxon>
        <taxon>Solanaceae</taxon>
        <taxon>Solanoideae</taxon>
        <taxon>Datureae</taxon>
        <taxon>Datura</taxon>
    </lineage>
</organism>
<evidence type="ECO:0000313" key="3">
    <source>
        <dbReference type="EMBL" id="MCD9639862.1"/>
    </source>
</evidence>
<proteinExistence type="predicted"/>
<feature type="region of interest" description="Disordered" evidence="1">
    <location>
        <begin position="54"/>
        <end position="82"/>
    </location>
</feature>
<comment type="caution">
    <text evidence="3">The sequence shown here is derived from an EMBL/GenBank/DDBJ whole genome shotgun (WGS) entry which is preliminary data.</text>
</comment>
<protein>
    <submittedName>
        <fullName evidence="3">Uncharacterized protein</fullName>
    </submittedName>
</protein>
<evidence type="ECO:0000313" key="4">
    <source>
        <dbReference type="Proteomes" id="UP000823775"/>
    </source>
</evidence>
<dbReference type="EMBL" id="JACEIK010003002">
    <property type="protein sequence ID" value="MCD9639862.1"/>
    <property type="molecule type" value="Genomic_DNA"/>
</dbReference>
<dbReference type="Proteomes" id="UP000823775">
    <property type="component" value="Unassembled WGS sequence"/>
</dbReference>
<reference evidence="3 4" key="1">
    <citation type="journal article" date="2021" name="BMC Genomics">
        <title>Datura genome reveals duplications of psychoactive alkaloid biosynthetic genes and high mutation rate following tissue culture.</title>
        <authorList>
            <person name="Rajewski A."/>
            <person name="Carter-House D."/>
            <person name="Stajich J."/>
            <person name="Litt A."/>
        </authorList>
    </citation>
    <scope>NUCLEOTIDE SEQUENCE [LARGE SCALE GENOMIC DNA]</scope>
    <source>
        <strain evidence="3">AR-01</strain>
    </source>
</reference>
<feature type="signal peptide" evidence="2">
    <location>
        <begin position="1"/>
        <end position="23"/>
    </location>
</feature>
<feature type="chain" id="PRO_5045561430" evidence="2">
    <location>
        <begin position="24"/>
        <end position="164"/>
    </location>
</feature>
<sequence>MSSSKCLLVMSLGLIVLTTFSFADQHTKHGLNSATNQPNRKDYIAMEPAPKFEQERHDVQQLNDNSAKEPAPNFEQLEEDQKQHEYQELHYIPKKREEDESFKNEEGKGLCFVADCLGSLELKAPRWSSEEDKRQCGLKLKAAELKLMAASGVAPSPIIRFSVL</sequence>
<accession>A0ABS8V0E8</accession>